<evidence type="ECO:0000313" key="4">
    <source>
        <dbReference type="EMBL" id="KAK1345689.1"/>
    </source>
</evidence>
<dbReference type="Pfam" id="PF12001">
    <property type="entry name" value="DUF3496"/>
    <property type="match status" value="1"/>
</dbReference>
<organism evidence="4 5">
    <name type="scientific">Cnephaeus nilssonii</name>
    <name type="common">Northern bat</name>
    <name type="synonym">Eptesicus nilssonii</name>
    <dbReference type="NCBI Taxonomy" id="3371016"/>
    <lineage>
        <taxon>Eukaryota</taxon>
        <taxon>Metazoa</taxon>
        <taxon>Chordata</taxon>
        <taxon>Craniata</taxon>
        <taxon>Vertebrata</taxon>
        <taxon>Euteleostomi</taxon>
        <taxon>Mammalia</taxon>
        <taxon>Eutheria</taxon>
        <taxon>Laurasiatheria</taxon>
        <taxon>Chiroptera</taxon>
        <taxon>Yangochiroptera</taxon>
        <taxon>Vespertilionidae</taxon>
        <taxon>Cnephaeus</taxon>
    </lineage>
</organism>
<dbReference type="EMBL" id="JAULJE010000002">
    <property type="protein sequence ID" value="KAK1345689.1"/>
    <property type="molecule type" value="Genomic_DNA"/>
</dbReference>
<accession>A0AA40LW14</accession>
<evidence type="ECO:0000313" key="5">
    <source>
        <dbReference type="Proteomes" id="UP001177744"/>
    </source>
</evidence>
<dbReference type="PANTHER" id="PTHR22245">
    <property type="entry name" value="COILED-COIL DOMAIN-CONTAINING PROTEIN 144A-RELATED"/>
    <property type="match status" value="1"/>
</dbReference>
<keyword evidence="5" id="KW-1185">Reference proteome</keyword>
<evidence type="ECO:0000259" key="3">
    <source>
        <dbReference type="Pfam" id="PF12001"/>
    </source>
</evidence>
<name>A0AA40LW14_CNENI</name>
<dbReference type="InterPro" id="IPR021885">
    <property type="entry name" value="DUF3496"/>
</dbReference>
<dbReference type="PANTHER" id="PTHR22245:SF3">
    <property type="entry name" value="COILED-COIL DOMAIN-CONTAINING PROTEIN 144A-RELATED"/>
    <property type="match status" value="1"/>
</dbReference>
<feature type="region of interest" description="Disordered" evidence="2">
    <location>
        <begin position="59"/>
        <end position="78"/>
    </location>
</feature>
<reference evidence="4" key="1">
    <citation type="submission" date="2023-06" db="EMBL/GenBank/DDBJ databases">
        <title>Reference genome for the Northern bat (Eptesicus nilssonii), a most northern bat species.</title>
        <authorList>
            <person name="Laine V.N."/>
            <person name="Pulliainen A.T."/>
            <person name="Lilley T.M."/>
        </authorList>
    </citation>
    <scope>NUCLEOTIDE SEQUENCE</scope>
    <source>
        <strain evidence="4">BLF_Eptnil</strain>
        <tissue evidence="4">Kidney</tissue>
    </source>
</reference>
<protein>
    <recommendedName>
        <fullName evidence="3">DUF3496 domain-containing protein</fullName>
    </recommendedName>
</protein>
<evidence type="ECO:0000256" key="2">
    <source>
        <dbReference type="SAM" id="MobiDB-lite"/>
    </source>
</evidence>
<keyword evidence="1" id="KW-0175">Coiled coil</keyword>
<evidence type="ECO:0000256" key="1">
    <source>
        <dbReference type="SAM" id="Coils"/>
    </source>
</evidence>
<feature type="domain" description="DUF3496" evidence="3">
    <location>
        <begin position="254"/>
        <end position="304"/>
    </location>
</feature>
<dbReference type="InterPro" id="IPR040118">
    <property type="entry name" value="C144A/B/C"/>
</dbReference>
<feature type="coiled-coil region" evidence="1">
    <location>
        <begin position="161"/>
        <end position="202"/>
    </location>
</feature>
<feature type="non-terminal residue" evidence="4">
    <location>
        <position position="412"/>
    </location>
</feature>
<dbReference type="Proteomes" id="UP001177744">
    <property type="component" value="Unassembled WGS sequence"/>
</dbReference>
<sequence>MPSDQDQHQELAAGVSGADTSSRCKCRCWVPEARKAEGTKLSALKKILTFDRRPEVLSLDNGRSSAGDGGPGDLIQNKDLGKMHKAASVGDAAKVEEMLLLQKHGVDDRDKMSRLNPSDGRLGVTWVLRRFLGPRYNDDLIVKLKTASSKCICLDGKNKLLQQELLSMKAIEKKCEKLENKKQKLKQEIVNLKRHMEMNMVELSEVLLYKQKIEERARRDVEDKLEQVNLILQTQIASKELSEQLIEYRNASMRSDLELRNKDLESQLSKVRIFLNDSRSELEKYERLYLEELKGRKSLESELIEVGAWPRAAALGSAAPSVPATDRSSRPPVVACDPSQAPHWCPRPGKPLPEAFPALARPHPASLLRIAGADPQWLPEIRAGSPLVPKASARGFPGLGLGRTPASLRWFP</sequence>
<comment type="caution">
    <text evidence="4">The sequence shown here is derived from an EMBL/GenBank/DDBJ whole genome shotgun (WGS) entry which is preliminary data.</text>
</comment>
<proteinExistence type="predicted"/>
<gene>
    <name evidence="4" type="ORF">QTO34_008153</name>
</gene>
<dbReference type="AlphaFoldDB" id="A0AA40LW14"/>